<evidence type="ECO:0000256" key="1">
    <source>
        <dbReference type="SAM" id="Phobius"/>
    </source>
</evidence>
<evidence type="ECO:0008006" key="4">
    <source>
        <dbReference type="Google" id="ProtNLM"/>
    </source>
</evidence>
<evidence type="ECO:0000313" key="2">
    <source>
        <dbReference type="EMBL" id="NEC19635.1"/>
    </source>
</evidence>
<sequence length="72" mass="7832">MVNIPGTTSENSEPKSLPFTVTLIVSVGVAFVCAEFLGFPWWLRLIVIVGTMIVMEAANQAVGRARARKLAR</sequence>
<keyword evidence="1" id="KW-1133">Transmembrane helix</keyword>
<accession>A0A7K3RWL7</accession>
<dbReference type="AlphaFoldDB" id="A0A7K3RWL7"/>
<proteinExistence type="predicted"/>
<dbReference type="RefSeq" id="WP_164202867.1">
    <property type="nucleotide sequence ID" value="NZ_JAAGMP010000698.1"/>
</dbReference>
<comment type="caution">
    <text evidence="2">The sequence shown here is derived from an EMBL/GenBank/DDBJ whole genome shotgun (WGS) entry which is preliminary data.</text>
</comment>
<keyword evidence="1" id="KW-0472">Membrane</keyword>
<protein>
    <recommendedName>
        <fullName evidence="4">Phosphatidate cytidylyltransferase</fullName>
    </recommendedName>
</protein>
<name>A0A7K3RWL7_9ACTN</name>
<evidence type="ECO:0000313" key="3">
    <source>
        <dbReference type="Proteomes" id="UP000469670"/>
    </source>
</evidence>
<dbReference type="EMBL" id="JAAGMP010000698">
    <property type="protein sequence ID" value="NEC19635.1"/>
    <property type="molecule type" value="Genomic_DNA"/>
</dbReference>
<feature type="transmembrane region" description="Helical" evidence="1">
    <location>
        <begin position="17"/>
        <end position="37"/>
    </location>
</feature>
<dbReference type="Proteomes" id="UP000469670">
    <property type="component" value="Unassembled WGS sequence"/>
</dbReference>
<reference evidence="2 3" key="1">
    <citation type="submission" date="2020-01" db="EMBL/GenBank/DDBJ databases">
        <title>Insect and environment-associated Actinomycetes.</title>
        <authorList>
            <person name="Currrie C."/>
            <person name="Chevrette M."/>
            <person name="Carlson C."/>
            <person name="Stubbendieck R."/>
            <person name="Wendt-Pienkowski E."/>
        </authorList>
    </citation>
    <scope>NUCLEOTIDE SEQUENCE [LARGE SCALE GENOMIC DNA]</scope>
    <source>
        <strain evidence="2 3">SID7590</strain>
    </source>
</reference>
<keyword evidence="1" id="KW-0812">Transmembrane</keyword>
<organism evidence="2 3">
    <name type="scientific">Streptomyces parvus</name>
    <dbReference type="NCBI Taxonomy" id="66428"/>
    <lineage>
        <taxon>Bacteria</taxon>
        <taxon>Bacillati</taxon>
        <taxon>Actinomycetota</taxon>
        <taxon>Actinomycetes</taxon>
        <taxon>Kitasatosporales</taxon>
        <taxon>Streptomycetaceae</taxon>
        <taxon>Streptomyces</taxon>
    </lineage>
</organism>
<gene>
    <name evidence="2" type="ORF">G3I50_15420</name>
</gene>